<keyword evidence="3" id="KW-0206">Cytoskeleton</keyword>
<protein>
    <submittedName>
        <fullName evidence="6">Uncharacterized LOC107717042</fullName>
    </submittedName>
</protein>
<accession>A0A673H214</accession>
<dbReference type="Pfam" id="PF00022">
    <property type="entry name" value="Actin"/>
    <property type="match status" value="1"/>
</dbReference>
<evidence type="ECO:0000256" key="1">
    <source>
        <dbReference type="ARBA" id="ARBA00004245"/>
    </source>
</evidence>
<dbReference type="PROSITE" id="PS01132">
    <property type="entry name" value="ACTINS_ACT_LIKE"/>
    <property type="match status" value="1"/>
</dbReference>
<evidence type="ECO:0000313" key="7">
    <source>
        <dbReference type="Proteomes" id="UP000472270"/>
    </source>
</evidence>
<dbReference type="SMART" id="SM00268">
    <property type="entry name" value="ACTIN"/>
    <property type="match status" value="1"/>
</dbReference>
<dbReference type="Gene3D" id="3.30.420.40">
    <property type="match status" value="2"/>
</dbReference>
<dbReference type="FunFam" id="3.30.420.40:FF:000050">
    <property type="entry name" value="Actin, alpha skeletal muscle"/>
    <property type="match status" value="1"/>
</dbReference>
<evidence type="ECO:0000256" key="4">
    <source>
        <dbReference type="RuleBase" id="RU000487"/>
    </source>
</evidence>
<feature type="region of interest" description="Disordered" evidence="5">
    <location>
        <begin position="176"/>
        <end position="305"/>
    </location>
</feature>
<evidence type="ECO:0000256" key="5">
    <source>
        <dbReference type="SAM" id="MobiDB-lite"/>
    </source>
</evidence>
<reference evidence="6" key="2">
    <citation type="submission" date="2025-09" db="UniProtKB">
        <authorList>
            <consortium name="Ensembl"/>
        </authorList>
    </citation>
    <scope>IDENTIFICATION</scope>
</reference>
<proteinExistence type="inferred from homology"/>
<feature type="compositionally biased region" description="Basic and acidic residues" evidence="5">
    <location>
        <begin position="216"/>
        <end position="227"/>
    </location>
</feature>
<organism evidence="6 7">
    <name type="scientific">Sinocyclocheilus rhinocerous</name>
    <dbReference type="NCBI Taxonomy" id="307959"/>
    <lineage>
        <taxon>Eukaryota</taxon>
        <taxon>Metazoa</taxon>
        <taxon>Chordata</taxon>
        <taxon>Craniata</taxon>
        <taxon>Vertebrata</taxon>
        <taxon>Euteleostomi</taxon>
        <taxon>Actinopterygii</taxon>
        <taxon>Neopterygii</taxon>
        <taxon>Teleostei</taxon>
        <taxon>Ostariophysi</taxon>
        <taxon>Cypriniformes</taxon>
        <taxon>Cyprinidae</taxon>
        <taxon>Cyprininae</taxon>
        <taxon>Sinocyclocheilus</taxon>
    </lineage>
</organism>
<comment type="similarity">
    <text evidence="2 4">Belongs to the actin family.</text>
</comment>
<sequence>MCPRELAESGVIGLDDDVLQSDLTSPDSDTLRSCEVCEDDSVAKSPSTCEGPVQRDTGCPEEHRSGILRELRGIQVLEEQIMQECVKLEALRCRETESLGSEEPALDQVRERSVFLQQLEKMERSLGRETERAGKAKRRSSKGRRVVTCSVMTLKDLDDELLRSCGLQSLPDAEKTSSDLVSNAEECTSPSPAGDADLTDSSLTSEPASTASLGRLDSESLQSRHSEPVASSGLSETGKLEVIPPSTDVYPEHSEDEASSCDGPDGADLLETGEACSTRDSGDVRGAFDPGGVSESVDRACGREERRPSDCEARVDSGLFVVPSKLMQNNNNNNTAVLCSGESPGRSEDSRSAVCDGGGSTRAACRSTLQQRQLHTSSRQMSDYKTPIVLDTGSGLMKAGFADQDLPTTVFPTVIGRPKYEEVMNGSVDRELYVGHDAQHMRGVLALKYPIRNGIVSSWDEMEMIWHHAFQQLCVSPEDHPVLLTEAAMNPLQNRQRSVELMFEAFSVPLAFVALQAVLALYASGRTTGVVLDSGDGVSHSVPVFEGYCLPHAVQRFDLAGSHVTLQLQKLLLEQGVCMQTSAELEIVREMKERCCCVMLDYDAELKSSSEVHYTLPDGRIVSLASERFRAPEILFRPELIGRDHYGMHESVFRSVLQSDIDLRRSFVGNVLLSGGNTLLSGLPARLRHEMRLLCPADLSVSVSSPSDRDFSVWRGGAALANMADLCGAWISADEYEEFGPQIVFRKCF</sequence>
<dbReference type="Proteomes" id="UP000472270">
    <property type="component" value="Unassembled WGS sequence"/>
</dbReference>
<dbReference type="InterPro" id="IPR043129">
    <property type="entry name" value="ATPase_NBD"/>
</dbReference>
<keyword evidence="3" id="KW-0963">Cytoplasm</keyword>
<gene>
    <name evidence="6" type="primary">LOC107717042</name>
</gene>
<comment type="subcellular location">
    <subcellularLocation>
        <location evidence="1">Cytoplasm</location>
        <location evidence="1">Cytoskeleton</location>
    </subcellularLocation>
</comment>
<dbReference type="CDD" id="cd13397">
    <property type="entry name" value="ASKHA_NBD_actin_Arp-T1-3"/>
    <property type="match status" value="1"/>
</dbReference>
<reference evidence="6" key="1">
    <citation type="submission" date="2025-08" db="UniProtKB">
        <authorList>
            <consortium name="Ensembl"/>
        </authorList>
    </citation>
    <scope>IDENTIFICATION</scope>
</reference>
<evidence type="ECO:0000256" key="2">
    <source>
        <dbReference type="ARBA" id="ARBA00006752"/>
    </source>
</evidence>
<dbReference type="Gene3D" id="3.90.640.10">
    <property type="entry name" value="Actin, Chain A, domain 4"/>
    <property type="match status" value="1"/>
</dbReference>
<feature type="compositionally biased region" description="Polar residues" evidence="5">
    <location>
        <begin position="199"/>
        <end position="212"/>
    </location>
</feature>
<dbReference type="FunFam" id="3.90.640.10:FF:000007">
    <property type="entry name" value="Actin like 7B"/>
    <property type="match status" value="1"/>
</dbReference>
<feature type="compositionally biased region" description="Basic and acidic residues" evidence="5">
    <location>
        <begin position="296"/>
        <end position="305"/>
    </location>
</feature>
<keyword evidence="7" id="KW-1185">Reference proteome</keyword>
<dbReference type="InterPro" id="IPR004000">
    <property type="entry name" value="Actin"/>
</dbReference>
<evidence type="ECO:0000313" key="6">
    <source>
        <dbReference type="Ensembl" id="ENSSRHP00000019743.1"/>
    </source>
</evidence>
<evidence type="ECO:0000256" key="3">
    <source>
        <dbReference type="ARBA" id="ARBA00023212"/>
    </source>
</evidence>
<name>A0A673H214_9TELE</name>
<dbReference type="PRINTS" id="PR00190">
    <property type="entry name" value="ACTIN"/>
</dbReference>
<dbReference type="Ensembl" id="ENSSRHT00000020377.1">
    <property type="protein sequence ID" value="ENSSRHP00000019743.1"/>
    <property type="gene ID" value="ENSSRHG00000010625.1"/>
</dbReference>
<dbReference type="GO" id="GO:0005856">
    <property type="term" value="C:cytoskeleton"/>
    <property type="evidence" value="ECO:0007669"/>
    <property type="project" value="UniProtKB-SubCell"/>
</dbReference>
<feature type="compositionally biased region" description="Polar residues" evidence="5">
    <location>
        <begin position="178"/>
        <end position="191"/>
    </location>
</feature>
<dbReference type="PANTHER" id="PTHR11937">
    <property type="entry name" value="ACTIN"/>
    <property type="match status" value="1"/>
</dbReference>
<dbReference type="SUPFAM" id="SSF53067">
    <property type="entry name" value="Actin-like ATPase domain"/>
    <property type="match status" value="2"/>
</dbReference>
<dbReference type="AlphaFoldDB" id="A0A673H214"/>
<dbReference type="InterPro" id="IPR020902">
    <property type="entry name" value="Actin/actin-like_CS"/>
</dbReference>